<proteinExistence type="predicted"/>
<protein>
    <submittedName>
        <fullName evidence="1">Uncharacterized protein</fullName>
    </submittedName>
</protein>
<dbReference type="AlphaFoldDB" id="A0AAD6QY45"/>
<keyword evidence="2" id="KW-1185">Reference proteome</keyword>
<name>A0AAD6QY45_9ROSI</name>
<accession>A0AAD6QY45</accession>
<dbReference type="EMBL" id="JAQIZT010000005">
    <property type="protein sequence ID" value="KAJ6998860.1"/>
    <property type="molecule type" value="Genomic_DNA"/>
</dbReference>
<dbReference type="Proteomes" id="UP001164929">
    <property type="component" value="Chromosome 5"/>
</dbReference>
<organism evidence="1 2">
    <name type="scientific">Populus alba x Populus x berolinensis</name>
    <dbReference type="NCBI Taxonomy" id="444605"/>
    <lineage>
        <taxon>Eukaryota</taxon>
        <taxon>Viridiplantae</taxon>
        <taxon>Streptophyta</taxon>
        <taxon>Embryophyta</taxon>
        <taxon>Tracheophyta</taxon>
        <taxon>Spermatophyta</taxon>
        <taxon>Magnoliopsida</taxon>
        <taxon>eudicotyledons</taxon>
        <taxon>Gunneridae</taxon>
        <taxon>Pentapetalae</taxon>
        <taxon>rosids</taxon>
        <taxon>fabids</taxon>
        <taxon>Malpighiales</taxon>
        <taxon>Salicaceae</taxon>
        <taxon>Saliceae</taxon>
        <taxon>Populus</taxon>
    </lineage>
</organism>
<reference evidence="1" key="1">
    <citation type="journal article" date="2023" name="Mol. Ecol. Resour.">
        <title>Chromosome-level genome assembly of a triploid poplar Populus alba 'Berolinensis'.</title>
        <authorList>
            <person name="Chen S."/>
            <person name="Yu Y."/>
            <person name="Wang X."/>
            <person name="Wang S."/>
            <person name="Zhang T."/>
            <person name="Zhou Y."/>
            <person name="He R."/>
            <person name="Meng N."/>
            <person name="Wang Y."/>
            <person name="Liu W."/>
            <person name="Liu Z."/>
            <person name="Liu J."/>
            <person name="Guo Q."/>
            <person name="Huang H."/>
            <person name="Sederoff R.R."/>
            <person name="Wang G."/>
            <person name="Qu G."/>
            <person name="Chen S."/>
        </authorList>
    </citation>
    <scope>NUCLEOTIDE SEQUENCE</scope>
    <source>
        <strain evidence="1">SC-2020</strain>
    </source>
</reference>
<comment type="caution">
    <text evidence="1">The sequence shown here is derived from an EMBL/GenBank/DDBJ whole genome shotgun (WGS) entry which is preliminary data.</text>
</comment>
<gene>
    <name evidence="1" type="ORF">NC653_014882</name>
</gene>
<evidence type="ECO:0000313" key="2">
    <source>
        <dbReference type="Proteomes" id="UP001164929"/>
    </source>
</evidence>
<evidence type="ECO:0000313" key="1">
    <source>
        <dbReference type="EMBL" id="KAJ6998860.1"/>
    </source>
</evidence>
<sequence length="64" mass="7248">MVFWWHDIYPRSDPNTAHILFPLFIRDILSVLLAKKGIIDSSSGSMPGSNRWSGFGQGICERLL</sequence>